<organism evidence="2 3">
    <name type="scientific">Prunus yedoensis var. nudiflora</name>
    <dbReference type="NCBI Taxonomy" id="2094558"/>
    <lineage>
        <taxon>Eukaryota</taxon>
        <taxon>Viridiplantae</taxon>
        <taxon>Streptophyta</taxon>
        <taxon>Embryophyta</taxon>
        <taxon>Tracheophyta</taxon>
        <taxon>Spermatophyta</taxon>
        <taxon>Magnoliopsida</taxon>
        <taxon>eudicotyledons</taxon>
        <taxon>Gunneridae</taxon>
        <taxon>Pentapetalae</taxon>
        <taxon>rosids</taxon>
        <taxon>fabids</taxon>
        <taxon>Rosales</taxon>
        <taxon>Rosaceae</taxon>
        <taxon>Amygdaloideae</taxon>
        <taxon>Amygdaleae</taxon>
        <taxon>Prunus</taxon>
    </lineage>
</organism>
<dbReference type="AlphaFoldDB" id="A0A314UE33"/>
<evidence type="ECO:0000313" key="2">
    <source>
        <dbReference type="EMBL" id="PQM34664.1"/>
    </source>
</evidence>
<gene>
    <name evidence="2" type="ORF">Pyn_13392</name>
</gene>
<dbReference type="EMBL" id="PJQY01003773">
    <property type="protein sequence ID" value="PQM34664.1"/>
    <property type="molecule type" value="Genomic_DNA"/>
</dbReference>
<protein>
    <submittedName>
        <fullName evidence="2">Uncharacterized protein</fullName>
    </submittedName>
</protein>
<dbReference type="Proteomes" id="UP000250321">
    <property type="component" value="Unassembled WGS sequence"/>
</dbReference>
<proteinExistence type="predicted"/>
<name>A0A314UE33_PRUYE</name>
<sequence>MDEDLDEDQCYSRDEGTYLDPDTYSKEPYASDMPPRFAISHERRFNVEPVLDTLPVVLTAKDIACHSTEAGSSLPAAVTNTIQAINKIESAPQGAKDILSTPPIDVIADATLRLPTVLLPTSPLPRASDTAVGTTLDLPAASPRGEDWENSFTTFKAFFDGGVKILQSVDELLPLCYRFDRYATFQCAFVFSETVEVLKKFMDKYGGFMDITSITSSFSRSAALRALGLVLHEIDTMQLMDITYHKLLCWRDSICEAMALGFHVDFLLNLVRNLARAVFGARALHGMRLIPGSDEVKIAADALNLKR</sequence>
<comment type="caution">
    <text evidence="2">The sequence shown here is derived from an EMBL/GenBank/DDBJ whole genome shotgun (WGS) entry which is preliminary data.</text>
</comment>
<keyword evidence="3" id="KW-1185">Reference proteome</keyword>
<evidence type="ECO:0000256" key="1">
    <source>
        <dbReference type="SAM" id="MobiDB-lite"/>
    </source>
</evidence>
<accession>A0A314UE33</accession>
<evidence type="ECO:0000313" key="3">
    <source>
        <dbReference type="Proteomes" id="UP000250321"/>
    </source>
</evidence>
<feature type="region of interest" description="Disordered" evidence="1">
    <location>
        <begin position="1"/>
        <end position="31"/>
    </location>
</feature>
<dbReference type="OrthoDB" id="997337at2759"/>
<reference evidence="2 3" key="1">
    <citation type="submission" date="2018-02" db="EMBL/GenBank/DDBJ databases">
        <title>Draft genome of wild Prunus yedoensis var. nudiflora.</title>
        <authorList>
            <person name="Baek S."/>
            <person name="Kim J.-H."/>
            <person name="Choi K."/>
            <person name="Kim G.-B."/>
            <person name="Cho A."/>
            <person name="Jang H."/>
            <person name="Shin C.-H."/>
            <person name="Yu H.-J."/>
            <person name="Mun J.-H."/>
        </authorList>
    </citation>
    <scope>NUCLEOTIDE SEQUENCE [LARGE SCALE GENOMIC DNA]</scope>
    <source>
        <strain evidence="3">cv. Jeju island</strain>
        <tissue evidence="2">Leaf</tissue>
    </source>
</reference>